<evidence type="ECO:0000259" key="2">
    <source>
        <dbReference type="PROSITE" id="PS50815"/>
    </source>
</evidence>
<evidence type="ECO:0000313" key="4">
    <source>
        <dbReference type="Proteomes" id="UP001141552"/>
    </source>
</evidence>
<reference evidence="3" key="1">
    <citation type="submission" date="2022-02" db="EMBL/GenBank/DDBJ databases">
        <authorList>
            <person name="Henning P.M."/>
            <person name="McCubbin A.G."/>
            <person name="Shore J.S."/>
        </authorList>
    </citation>
    <scope>NUCLEOTIDE SEQUENCE</scope>
    <source>
        <strain evidence="3">F60SS</strain>
        <tissue evidence="3">Leaves</tissue>
    </source>
</reference>
<dbReference type="InterPro" id="IPR003511">
    <property type="entry name" value="HORMA_dom"/>
</dbReference>
<keyword evidence="4" id="KW-1185">Reference proteome</keyword>
<dbReference type="PROSITE" id="PS50815">
    <property type="entry name" value="HORMA"/>
    <property type="match status" value="1"/>
</dbReference>
<proteinExistence type="predicted"/>
<reference evidence="3" key="2">
    <citation type="journal article" date="2023" name="Plants (Basel)">
        <title>Annotation of the Turnera subulata (Passifloraceae) Draft Genome Reveals the S-Locus Evolved after the Divergence of Turneroideae from Passifloroideae in a Stepwise Manner.</title>
        <authorList>
            <person name="Henning P.M."/>
            <person name="Roalson E.H."/>
            <person name="Mir W."/>
            <person name="McCubbin A.G."/>
            <person name="Shore J.S."/>
        </authorList>
    </citation>
    <scope>NUCLEOTIDE SEQUENCE</scope>
    <source>
        <strain evidence="3">F60SS</strain>
    </source>
</reference>
<name>A0A9Q0JQL3_9ROSI</name>
<dbReference type="Proteomes" id="UP001141552">
    <property type="component" value="Unassembled WGS sequence"/>
</dbReference>
<dbReference type="InterPro" id="IPR036570">
    <property type="entry name" value="HORMA_dom_sf"/>
</dbReference>
<dbReference type="Gene3D" id="3.30.900.10">
    <property type="entry name" value="HORMA domain"/>
    <property type="match status" value="1"/>
</dbReference>
<dbReference type="OrthoDB" id="21254at2759"/>
<feature type="region of interest" description="Disordered" evidence="1">
    <location>
        <begin position="1"/>
        <end position="73"/>
    </location>
</feature>
<evidence type="ECO:0000313" key="3">
    <source>
        <dbReference type="EMBL" id="KAJ4850439.1"/>
    </source>
</evidence>
<feature type="domain" description="HORMA" evidence="2">
    <location>
        <begin position="174"/>
        <end position="356"/>
    </location>
</feature>
<dbReference type="AlphaFoldDB" id="A0A9Q0JQL3"/>
<dbReference type="Pfam" id="PF02301">
    <property type="entry name" value="HORMA"/>
    <property type="match status" value="1"/>
</dbReference>
<feature type="compositionally biased region" description="Low complexity" evidence="1">
    <location>
        <begin position="37"/>
        <end position="48"/>
    </location>
</feature>
<dbReference type="InterPro" id="IPR045091">
    <property type="entry name" value="Mad2-like"/>
</dbReference>
<dbReference type="PANTHER" id="PTHR11842">
    <property type="entry name" value="MITOTIC SPINDLE ASSEMBLY CHECKPOINT PROTEIN MAD2"/>
    <property type="match status" value="1"/>
</dbReference>
<evidence type="ECO:0000256" key="1">
    <source>
        <dbReference type="SAM" id="MobiDB-lite"/>
    </source>
</evidence>
<dbReference type="SUPFAM" id="SSF56019">
    <property type="entry name" value="The spindle assembly checkpoint protein mad2"/>
    <property type="match status" value="1"/>
</dbReference>
<protein>
    <recommendedName>
        <fullName evidence="2">HORMA domain-containing protein</fullName>
    </recommendedName>
</protein>
<dbReference type="EMBL" id="JAKUCV010000331">
    <property type="protein sequence ID" value="KAJ4850439.1"/>
    <property type="molecule type" value="Genomic_DNA"/>
</dbReference>
<dbReference type="GO" id="GO:0016035">
    <property type="term" value="C:zeta DNA polymerase complex"/>
    <property type="evidence" value="ECO:0007669"/>
    <property type="project" value="TreeGrafter"/>
</dbReference>
<sequence>MHHLLQKNTQPPPTQAPTGANLRRCRRRTRRGGHGLRGTTATSAASATGRCERIPADNSSSRQPPSVAGTNEDAWILEQRDGDERRQRLIPVVLLPAAVVTGFELDAVFVDLFHLLWLPFRAQRIVPSAAIPPMTAAVCSVPCPVCRRLHADVLWVYPRLHPDRFYNLFSCFFEWVVGILAEFLEVAITSVVFHKAVYPADAFERRRYMNLVVHRAKHPELRDYIHSAVFDLLPFLHQGVVERVAVIFCYRDNIPVEKFVFEVGVNWRTSIREADLQFSLRSFLVKLSVSQPLTKVVPRDCRWEITAYFRSLPGVGGATKDKGLWIPTHTKPWQLPPLITPIKSITSEPLSVQLYLEHPNSSEA</sequence>
<dbReference type="PANTHER" id="PTHR11842:SF10">
    <property type="entry name" value="MITOTIC SPINDLE ASSEMBLY CHECKPOINT PROTEIN MAD2B"/>
    <property type="match status" value="1"/>
</dbReference>
<comment type="caution">
    <text evidence="3">The sequence shown here is derived from an EMBL/GenBank/DDBJ whole genome shotgun (WGS) entry which is preliminary data.</text>
</comment>
<gene>
    <name evidence="3" type="ORF">Tsubulata_009452</name>
</gene>
<organism evidence="3 4">
    <name type="scientific">Turnera subulata</name>
    <dbReference type="NCBI Taxonomy" id="218843"/>
    <lineage>
        <taxon>Eukaryota</taxon>
        <taxon>Viridiplantae</taxon>
        <taxon>Streptophyta</taxon>
        <taxon>Embryophyta</taxon>
        <taxon>Tracheophyta</taxon>
        <taxon>Spermatophyta</taxon>
        <taxon>Magnoliopsida</taxon>
        <taxon>eudicotyledons</taxon>
        <taxon>Gunneridae</taxon>
        <taxon>Pentapetalae</taxon>
        <taxon>rosids</taxon>
        <taxon>fabids</taxon>
        <taxon>Malpighiales</taxon>
        <taxon>Passifloraceae</taxon>
        <taxon>Turnera</taxon>
    </lineage>
</organism>
<feature type="compositionally biased region" description="Basic residues" evidence="1">
    <location>
        <begin position="23"/>
        <end position="34"/>
    </location>
</feature>
<accession>A0A9Q0JQL3</accession>